<dbReference type="InterPro" id="IPR027796">
    <property type="entry name" value="OTT_1508_deam-like"/>
</dbReference>
<reference evidence="2" key="1">
    <citation type="journal article" date="2021" name="Mol. Plant Microbe Interact.">
        <title>Complete Genome Sequence of the Plant-Pathogenic Fungus Colletotrichum lupini.</title>
        <authorList>
            <person name="Baroncelli R."/>
            <person name="Pensec F."/>
            <person name="Da Lio D."/>
            <person name="Boufleur T."/>
            <person name="Vicente I."/>
            <person name="Sarrocco S."/>
            <person name="Picot A."/>
            <person name="Baraldi E."/>
            <person name="Sukno S."/>
            <person name="Thon M."/>
            <person name="Le Floch G."/>
        </authorList>
    </citation>
    <scope>NUCLEOTIDE SEQUENCE</scope>
    <source>
        <strain evidence="2">IMI 504893</strain>
    </source>
</reference>
<feature type="region of interest" description="Disordered" evidence="1">
    <location>
        <begin position="101"/>
        <end position="122"/>
    </location>
</feature>
<proteinExistence type="predicted"/>
<gene>
    <name evidence="2" type="ORF">CLUP02_12167</name>
</gene>
<sequence length="122" mass="13784">MNRSLGIIAEPLINLKTIFKFLLEHRQKCLPINISRQPKNGIPATKSRIDKYIGISKLCCPLCSIVMRTIPELFIVEDNHQKHLEGFADVHEAWKQLSEEDLKRPGVEGEAGPSKNGKLLAR</sequence>
<dbReference type="Pfam" id="PF14441">
    <property type="entry name" value="OTT_1508_deam"/>
    <property type="match status" value="1"/>
</dbReference>
<keyword evidence="3" id="KW-1185">Reference proteome</keyword>
<name>A0A9Q8T0R8_9PEZI</name>
<dbReference type="AlphaFoldDB" id="A0A9Q8T0R8"/>
<dbReference type="RefSeq" id="XP_049148276.1">
    <property type="nucleotide sequence ID" value="XM_049291131.1"/>
</dbReference>
<dbReference type="KEGG" id="clup:CLUP02_12167"/>
<evidence type="ECO:0000256" key="1">
    <source>
        <dbReference type="SAM" id="MobiDB-lite"/>
    </source>
</evidence>
<dbReference type="EMBL" id="CP019478">
    <property type="protein sequence ID" value="UQC86665.1"/>
    <property type="molecule type" value="Genomic_DNA"/>
</dbReference>
<evidence type="ECO:0000313" key="2">
    <source>
        <dbReference type="EMBL" id="UQC86665.1"/>
    </source>
</evidence>
<dbReference type="Proteomes" id="UP000830671">
    <property type="component" value="Chromosome 6"/>
</dbReference>
<organism evidence="2 3">
    <name type="scientific">Colletotrichum lupini</name>
    <dbReference type="NCBI Taxonomy" id="145971"/>
    <lineage>
        <taxon>Eukaryota</taxon>
        <taxon>Fungi</taxon>
        <taxon>Dikarya</taxon>
        <taxon>Ascomycota</taxon>
        <taxon>Pezizomycotina</taxon>
        <taxon>Sordariomycetes</taxon>
        <taxon>Hypocreomycetidae</taxon>
        <taxon>Glomerellales</taxon>
        <taxon>Glomerellaceae</taxon>
        <taxon>Colletotrichum</taxon>
        <taxon>Colletotrichum acutatum species complex</taxon>
    </lineage>
</organism>
<dbReference type="GeneID" id="73346141"/>
<accession>A0A9Q8T0R8</accession>
<evidence type="ECO:0000313" key="3">
    <source>
        <dbReference type="Proteomes" id="UP000830671"/>
    </source>
</evidence>
<protein>
    <submittedName>
        <fullName evidence="2">Uncharacterized protein</fullName>
    </submittedName>
</protein>